<proteinExistence type="predicted"/>
<name>A0A2N9ICJ6_FAGSY</name>
<accession>A0A2N9ICJ6</accession>
<reference evidence="2" key="1">
    <citation type="submission" date="2018-02" db="EMBL/GenBank/DDBJ databases">
        <authorList>
            <person name="Cohen D.B."/>
            <person name="Kent A.D."/>
        </authorList>
    </citation>
    <scope>NUCLEOTIDE SEQUENCE</scope>
</reference>
<protein>
    <submittedName>
        <fullName evidence="2">Uncharacterized protein</fullName>
    </submittedName>
</protein>
<dbReference type="AlphaFoldDB" id="A0A2N9ICJ6"/>
<feature type="compositionally biased region" description="Polar residues" evidence="1">
    <location>
        <begin position="1"/>
        <end position="11"/>
    </location>
</feature>
<gene>
    <name evidence="2" type="ORF">FSB_LOCUS49685</name>
</gene>
<evidence type="ECO:0000313" key="2">
    <source>
        <dbReference type="EMBL" id="SPD21803.1"/>
    </source>
</evidence>
<feature type="region of interest" description="Disordered" evidence="1">
    <location>
        <begin position="1"/>
        <end position="23"/>
    </location>
</feature>
<dbReference type="EMBL" id="OIVN01005294">
    <property type="protein sequence ID" value="SPD21803.1"/>
    <property type="molecule type" value="Genomic_DNA"/>
</dbReference>
<organism evidence="2">
    <name type="scientific">Fagus sylvatica</name>
    <name type="common">Beechnut</name>
    <dbReference type="NCBI Taxonomy" id="28930"/>
    <lineage>
        <taxon>Eukaryota</taxon>
        <taxon>Viridiplantae</taxon>
        <taxon>Streptophyta</taxon>
        <taxon>Embryophyta</taxon>
        <taxon>Tracheophyta</taxon>
        <taxon>Spermatophyta</taxon>
        <taxon>Magnoliopsida</taxon>
        <taxon>eudicotyledons</taxon>
        <taxon>Gunneridae</taxon>
        <taxon>Pentapetalae</taxon>
        <taxon>rosids</taxon>
        <taxon>fabids</taxon>
        <taxon>Fagales</taxon>
        <taxon>Fagaceae</taxon>
        <taxon>Fagus</taxon>
    </lineage>
</organism>
<sequence length="90" mass="10492">MRKTTMKSSSGAGLRQRRSKTQPIGAFSLRRIQPWIGLRAPEERFTRLPYRLPPRLRRLALPLLLLLRTPSPLWLHHRRDNKSSYGSSGF</sequence>
<evidence type="ECO:0000256" key="1">
    <source>
        <dbReference type="SAM" id="MobiDB-lite"/>
    </source>
</evidence>